<dbReference type="RefSeq" id="WP_343764455.1">
    <property type="nucleotide sequence ID" value="NZ_BAAACG010000019.1"/>
</dbReference>
<dbReference type="Gene3D" id="3.40.50.10690">
    <property type="entry name" value="putative lor/sdh protein like domains"/>
    <property type="match status" value="1"/>
</dbReference>
<evidence type="ECO:0000313" key="2">
    <source>
        <dbReference type="EMBL" id="GAA0748266.1"/>
    </source>
</evidence>
<evidence type="ECO:0000313" key="3">
    <source>
        <dbReference type="Proteomes" id="UP001501510"/>
    </source>
</evidence>
<sequence>MSFELPKFTPPDFTQDFLASAPHAKTAEVTKDGVAPKNFHLTSVFPEYYNVEGKWVLPIQTSLDCAAVVRNANTVEVVELRSLKVGDKVVLGKSSDASEGIYKHIKGFDNISKVRQGRSVESSFSKDYKKLYELLKYEKENNGHIVWVLGPAVVFDHDTRIALSELAENGYVNALMAGNAMATHDLEGGLLGTALGQNIYTQESVPLGHYNHLDLINEARRAGSLEALLSEGNVKNGFIKTCMERNIPIVLAGSIRDDGPLPPVYHNVTGGLDAMKEQTDKATVIICLATVLHSVSTSDLASSYRVVDGKVRPVYVYSIDISEYAVNQVAAAREYVGVNTIVTNVQDFVVNVKKNLLEK</sequence>
<proteinExistence type="predicted"/>
<dbReference type="Gene3D" id="2.40.420.10">
    <property type="entry name" value="conserved putative lor/sdh protein from methanococcus maripaludis s2 domain"/>
    <property type="match status" value="1"/>
</dbReference>
<organism evidence="2 3">
    <name type="scientific">Clostridium oceanicum</name>
    <dbReference type="NCBI Taxonomy" id="1543"/>
    <lineage>
        <taxon>Bacteria</taxon>
        <taxon>Bacillati</taxon>
        <taxon>Bacillota</taxon>
        <taxon>Clostridia</taxon>
        <taxon>Eubacteriales</taxon>
        <taxon>Clostridiaceae</taxon>
        <taxon>Clostridium</taxon>
    </lineage>
</organism>
<gene>
    <name evidence="2" type="ORF">GCM10008906_38380</name>
</gene>
<reference evidence="3" key="1">
    <citation type="journal article" date="2019" name="Int. J. Syst. Evol. Microbiol.">
        <title>The Global Catalogue of Microorganisms (GCM) 10K type strain sequencing project: providing services to taxonomists for standard genome sequencing and annotation.</title>
        <authorList>
            <consortium name="The Broad Institute Genomics Platform"/>
            <consortium name="The Broad Institute Genome Sequencing Center for Infectious Disease"/>
            <person name="Wu L."/>
            <person name="Ma J."/>
        </authorList>
    </citation>
    <scope>NUCLEOTIDE SEQUENCE [LARGE SCALE GENOMIC DNA]</scope>
    <source>
        <strain evidence="3">JCM 1407</strain>
    </source>
</reference>
<feature type="domain" description="Arginine dihydrolase ArgZ/ArgE-like C-terminal second subdomain" evidence="1">
    <location>
        <begin position="135"/>
        <end position="348"/>
    </location>
</feature>
<protein>
    <recommendedName>
        <fullName evidence="1">Arginine dihydrolase ArgZ/ArgE-like C-terminal second subdomain domain-containing protein</fullName>
    </recommendedName>
</protein>
<dbReference type="InterPro" id="IPR048963">
    <property type="entry name" value="ArgZ/ArgE-like_C_2nd"/>
</dbReference>
<evidence type="ECO:0000259" key="1">
    <source>
        <dbReference type="Pfam" id="PF21570"/>
    </source>
</evidence>
<dbReference type="Pfam" id="PF21570">
    <property type="entry name" value="ArgZ-like_C_2nd"/>
    <property type="match status" value="1"/>
</dbReference>
<dbReference type="EMBL" id="BAAACG010000019">
    <property type="protein sequence ID" value="GAA0748266.1"/>
    <property type="molecule type" value="Genomic_DNA"/>
</dbReference>
<dbReference type="Proteomes" id="UP001501510">
    <property type="component" value="Unassembled WGS sequence"/>
</dbReference>
<accession>A0ABP3V601</accession>
<keyword evidence="3" id="KW-1185">Reference proteome</keyword>
<comment type="caution">
    <text evidence="2">The sequence shown here is derived from an EMBL/GenBank/DDBJ whole genome shotgun (WGS) entry which is preliminary data.</text>
</comment>
<name>A0ABP3V601_9CLOT</name>